<name>A0ABN9SDH2_9DINO</name>
<evidence type="ECO:0000256" key="1">
    <source>
        <dbReference type="SAM" id="MobiDB-lite"/>
    </source>
</evidence>
<gene>
    <name evidence="2" type="ORF">PCOR1329_LOCUS28710</name>
    <name evidence="3" type="ORF">PCOR1329_LOCUS68414</name>
</gene>
<evidence type="ECO:0000313" key="2">
    <source>
        <dbReference type="EMBL" id="CAK0829918.1"/>
    </source>
</evidence>
<dbReference type="Proteomes" id="UP001189429">
    <property type="component" value="Unassembled WGS sequence"/>
</dbReference>
<feature type="compositionally biased region" description="Low complexity" evidence="1">
    <location>
        <begin position="1"/>
        <end position="56"/>
    </location>
</feature>
<dbReference type="EMBL" id="CAUYUJ010010652">
    <property type="protein sequence ID" value="CAK0829918.1"/>
    <property type="molecule type" value="Genomic_DNA"/>
</dbReference>
<reference evidence="2" key="1">
    <citation type="submission" date="2023-10" db="EMBL/GenBank/DDBJ databases">
        <authorList>
            <person name="Chen Y."/>
            <person name="Shah S."/>
            <person name="Dougan E. K."/>
            <person name="Thang M."/>
            <person name="Chan C."/>
        </authorList>
    </citation>
    <scope>NUCLEOTIDE SEQUENCE [LARGE SCALE GENOMIC DNA]</scope>
</reference>
<proteinExistence type="predicted"/>
<feature type="non-terminal residue" evidence="2">
    <location>
        <position position="174"/>
    </location>
</feature>
<sequence length="174" mass="18823">MAWGGWWSGAWSSDGDWRSSAWASDSGWRSAWRWPSASSSRAAAAEAEAEAHAAAPWRDEGGGHGAAERAGPSQSVPPWEAKGFASARHKRGGKNRESKVKWRLKHWFGGARQGLPEQPGPPLPEEPPTPGPSEAEQSMELELASRAPPRAEEQGRFPIAGRALLLSAINERIE</sequence>
<keyword evidence="4" id="KW-1185">Reference proteome</keyword>
<dbReference type="EMBL" id="CAUYUJ010018925">
    <property type="protein sequence ID" value="CAK0887318.1"/>
    <property type="molecule type" value="Genomic_DNA"/>
</dbReference>
<evidence type="ECO:0000313" key="3">
    <source>
        <dbReference type="EMBL" id="CAK0887318.1"/>
    </source>
</evidence>
<protein>
    <submittedName>
        <fullName evidence="2">Uncharacterized protein</fullName>
    </submittedName>
</protein>
<accession>A0ABN9SDH2</accession>
<comment type="caution">
    <text evidence="2">The sequence shown here is derived from an EMBL/GenBank/DDBJ whole genome shotgun (WGS) entry which is preliminary data.</text>
</comment>
<organism evidence="2 4">
    <name type="scientific">Prorocentrum cordatum</name>
    <dbReference type="NCBI Taxonomy" id="2364126"/>
    <lineage>
        <taxon>Eukaryota</taxon>
        <taxon>Sar</taxon>
        <taxon>Alveolata</taxon>
        <taxon>Dinophyceae</taxon>
        <taxon>Prorocentrales</taxon>
        <taxon>Prorocentraceae</taxon>
        <taxon>Prorocentrum</taxon>
    </lineage>
</organism>
<evidence type="ECO:0000313" key="4">
    <source>
        <dbReference type="Proteomes" id="UP001189429"/>
    </source>
</evidence>
<feature type="compositionally biased region" description="Pro residues" evidence="1">
    <location>
        <begin position="118"/>
        <end position="131"/>
    </location>
</feature>
<feature type="region of interest" description="Disordered" evidence="1">
    <location>
        <begin position="1"/>
        <end position="156"/>
    </location>
</feature>